<evidence type="ECO:0000259" key="9">
    <source>
        <dbReference type="Pfam" id="PF00155"/>
    </source>
</evidence>
<dbReference type="GO" id="GO:0005739">
    <property type="term" value="C:mitochondrion"/>
    <property type="evidence" value="ECO:0007669"/>
    <property type="project" value="TreeGrafter"/>
</dbReference>
<dbReference type="InterPro" id="IPR015422">
    <property type="entry name" value="PyrdxlP-dep_Trfase_small"/>
</dbReference>
<evidence type="ECO:0000256" key="4">
    <source>
        <dbReference type="ARBA" id="ARBA00022576"/>
    </source>
</evidence>
<comment type="cofactor">
    <cofactor evidence="1">
        <name>pyridoxal 5'-phosphate</name>
        <dbReference type="ChEBI" id="CHEBI:597326"/>
    </cofactor>
</comment>
<proteinExistence type="inferred from homology"/>
<dbReference type="InterPro" id="IPR004838">
    <property type="entry name" value="NHTrfase_class1_PyrdxlP-BS"/>
</dbReference>
<sequence length="440" mass="49871">MLRQKALFTVTLKRSNSFLIGQRYRQSTWGNVPQAPPDKILGLKDLFQADDNPNKIDLGVGAYRDNNGNPWIPLSVRHAENILYNTEKEKEYSPILGNNTFITCVQRLLFSQDAYGRRLLNDGRIATAQGLSGTGSLKILAEFLRRFNPEGPVMLPDPTWANHKSIMQYSGLRTETYRYYDCNKKSINIEGMLDDINMCKPGTVILIHLCCHNPTGADLKLEDWHKVIEILHHKELIPFFDSAYLGLCSGDPIKDLKPLFMVNKAVVEGHLPTYLLAQSFAKNMGLYGERVGSFSIICSDKSEKQRVNSQLAQIVRSTYSSPPCHGSKLVSIILSNENLYSEWLTDIKTMAERLNSVRIMLFESLTNKYHSDVDWSHLLTQRGMFCLSGLTRQQVQRLRSERSIYMTPDGRISLAGINSSNLDYLARSICDVTSKKITLH</sequence>
<dbReference type="PROSITE" id="PS00105">
    <property type="entry name" value="AA_TRANSFER_CLASS_1"/>
    <property type="match status" value="1"/>
</dbReference>
<dbReference type="EMBL" id="JABCYN010000010">
    <property type="protein sequence ID" value="KAF6015425.1"/>
    <property type="molecule type" value="Genomic_DNA"/>
</dbReference>
<dbReference type="FunFam" id="3.40.640.10:FF:000066">
    <property type="entry name" value="Aspartate aminotransferase"/>
    <property type="match status" value="1"/>
</dbReference>
<dbReference type="PANTHER" id="PTHR11879:SF22">
    <property type="entry name" value="ASPARTATE AMINOTRANSFERASE, MITOCHONDRIAL"/>
    <property type="match status" value="1"/>
</dbReference>
<evidence type="ECO:0000256" key="3">
    <source>
        <dbReference type="ARBA" id="ARBA00011738"/>
    </source>
</evidence>
<organism evidence="10 11">
    <name type="scientific">Dekkera bruxellensis</name>
    <name type="common">Brettanomyces custersii</name>
    <dbReference type="NCBI Taxonomy" id="5007"/>
    <lineage>
        <taxon>Eukaryota</taxon>
        <taxon>Fungi</taxon>
        <taxon>Dikarya</taxon>
        <taxon>Ascomycota</taxon>
        <taxon>Saccharomycotina</taxon>
        <taxon>Pichiomycetes</taxon>
        <taxon>Pichiales</taxon>
        <taxon>Pichiaceae</taxon>
        <taxon>Brettanomyces</taxon>
    </lineage>
</organism>
<keyword evidence="6" id="KW-0663">Pyridoxal phosphate</keyword>
<evidence type="ECO:0000256" key="5">
    <source>
        <dbReference type="ARBA" id="ARBA00022679"/>
    </source>
</evidence>
<dbReference type="InterPro" id="IPR000796">
    <property type="entry name" value="Asp_trans"/>
</dbReference>
<comment type="similarity">
    <text evidence="2">Belongs to the class-I pyridoxal-phosphate-dependent aminotransferase family.</text>
</comment>
<evidence type="ECO:0000256" key="7">
    <source>
        <dbReference type="ARBA" id="ARBA00049185"/>
    </source>
</evidence>
<dbReference type="NCBIfam" id="NF006719">
    <property type="entry name" value="PRK09257.1"/>
    <property type="match status" value="1"/>
</dbReference>
<accession>A0A8H6BP85</accession>
<evidence type="ECO:0000313" key="11">
    <source>
        <dbReference type="Proteomes" id="UP000568158"/>
    </source>
</evidence>
<dbReference type="GO" id="GO:0030170">
    <property type="term" value="F:pyridoxal phosphate binding"/>
    <property type="evidence" value="ECO:0007669"/>
    <property type="project" value="InterPro"/>
</dbReference>
<dbReference type="AlphaFoldDB" id="A0A8H6BP85"/>
<comment type="caution">
    <text evidence="10">The sequence shown here is derived from an EMBL/GenBank/DDBJ whole genome shotgun (WGS) entry which is preliminary data.</text>
</comment>
<feature type="domain" description="Aminotransferase class I/classII large" evidence="9">
    <location>
        <begin position="54"/>
        <end position="429"/>
    </location>
</feature>
<dbReference type="Proteomes" id="UP000568158">
    <property type="component" value="Unassembled WGS sequence"/>
</dbReference>
<dbReference type="PANTHER" id="PTHR11879">
    <property type="entry name" value="ASPARTATE AMINOTRANSFERASE"/>
    <property type="match status" value="1"/>
</dbReference>
<keyword evidence="5 8" id="KW-0808">Transferase</keyword>
<evidence type="ECO:0000256" key="2">
    <source>
        <dbReference type="ARBA" id="ARBA00007441"/>
    </source>
</evidence>
<dbReference type="GO" id="GO:0006533">
    <property type="term" value="P:L-aspartate catabolic process"/>
    <property type="evidence" value="ECO:0007669"/>
    <property type="project" value="TreeGrafter"/>
</dbReference>
<comment type="miscellaneous">
    <text evidence="8">In eukaryotes there are cytoplasmic, mitochondrial and chloroplastic isozymes.</text>
</comment>
<dbReference type="GO" id="GO:0004069">
    <property type="term" value="F:L-aspartate:2-oxoglutarate aminotransferase activity"/>
    <property type="evidence" value="ECO:0007669"/>
    <property type="project" value="UniProtKB-EC"/>
</dbReference>
<protein>
    <recommendedName>
        <fullName evidence="8">Aspartate aminotransferase</fullName>
        <ecNumber evidence="8">2.6.1.1</ecNumber>
    </recommendedName>
</protein>
<dbReference type="Pfam" id="PF00155">
    <property type="entry name" value="Aminotran_1_2"/>
    <property type="match status" value="1"/>
</dbReference>
<dbReference type="EC" id="2.6.1.1" evidence="8"/>
<gene>
    <name evidence="10" type="ORF">HII12_000969</name>
</gene>
<comment type="catalytic activity">
    <reaction evidence="7 8">
        <text>L-aspartate + 2-oxoglutarate = oxaloacetate + L-glutamate</text>
        <dbReference type="Rhea" id="RHEA:21824"/>
        <dbReference type="ChEBI" id="CHEBI:16452"/>
        <dbReference type="ChEBI" id="CHEBI:16810"/>
        <dbReference type="ChEBI" id="CHEBI:29985"/>
        <dbReference type="ChEBI" id="CHEBI:29991"/>
        <dbReference type="EC" id="2.6.1.1"/>
    </reaction>
</comment>
<reference evidence="10 11" key="1">
    <citation type="journal article" date="2020" name="Appl. Microbiol. Biotechnol.">
        <title>Targeted gene deletion in Brettanomyces bruxellensis with an expression-free CRISPR-Cas9 system.</title>
        <authorList>
            <person name="Varela C."/>
            <person name="Bartel C."/>
            <person name="Onetto C."/>
            <person name="Borneman A."/>
        </authorList>
    </citation>
    <scope>NUCLEOTIDE SEQUENCE [LARGE SCALE GENOMIC DNA]</scope>
    <source>
        <strain evidence="10 11">AWRI1613</strain>
    </source>
</reference>
<dbReference type="PRINTS" id="PR00799">
    <property type="entry name" value="TRANSAMINASE"/>
</dbReference>
<dbReference type="CDD" id="cd00609">
    <property type="entry name" value="AAT_like"/>
    <property type="match status" value="1"/>
</dbReference>
<comment type="subunit">
    <text evidence="3 8">Homodimer.</text>
</comment>
<evidence type="ECO:0000313" key="10">
    <source>
        <dbReference type="EMBL" id="KAF6015425.1"/>
    </source>
</evidence>
<keyword evidence="4 8" id="KW-0032">Aminotransferase</keyword>
<name>A0A8H6BP85_DEKBR</name>
<dbReference type="InterPro" id="IPR015424">
    <property type="entry name" value="PyrdxlP-dep_Trfase"/>
</dbReference>
<evidence type="ECO:0000256" key="1">
    <source>
        <dbReference type="ARBA" id="ARBA00001933"/>
    </source>
</evidence>
<dbReference type="Gene3D" id="3.90.1150.10">
    <property type="entry name" value="Aspartate Aminotransferase, domain 1"/>
    <property type="match status" value="1"/>
</dbReference>
<evidence type="ECO:0000256" key="6">
    <source>
        <dbReference type="ARBA" id="ARBA00022898"/>
    </source>
</evidence>
<dbReference type="InterPro" id="IPR015421">
    <property type="entry name" value="PyrdxlP-dep_Trfase_major"/>
</dbReference>
<dbReference type="SUPFAM" id="SSF53383">
    <property type="entry name" value="PLP-dependent transferases"/>
    <property type="match status" value="1"/>
</dbReference>
<evidence type="ECO:0000256" key="8">
    <source>
        <dbReference type="RuleBase" id="RU000480"/>
    </source>
</evidence>
<dbReference type="Gene3D" id="3.40.640.10">
    <property type="entry name" value="Type I PLP-dependent aspartate aminotransferase-like (Major domain)"/>
    <property type="match status" value="1"/>
</dbReference>
<dbReference type="InterPro" id="IPR004839">
    <property type="entry name" value="Aminotransferase_I/II_large"/>
</dbReference>